<dbReference type="Proteomes" id="UP000640052">
    <property type="component" value="Unassembled WGS sequence"/>
</dbReference>
<dbReference type="InterPro" id="IPR015655">
    <property type="entry name" value="PP2C"/>
</dbReference>
<comment type="caution">
    <text evidence="2">The sequence shown here is derived from an EMBL/GenBank/DDBJ whole genome shotgun (WGS) entry which is preliminary data.</text>
</comment>
<evidence type="ECO:0000313" key="3">
    <source>
        <dbReference type="Proteomes" id="UP000640052"/>
    </source>
</evidence>
<dbReference type="Pfam" id="PF13672">
    <property type="entry name" value="PP2C_2"/>
    <property type="match status" value="1"/>
</dbReference>
<dbReference type="SMART" id="SM00331">
    <property type="entry name" value="PP2C_SIG"/>
    <property type="match status" value="1"/>
</dbReference>
<sequence>MALSLDAAARTHVGLVRRRNEDALYAGEWLFAVADGLGGHVAGDIASATVIDILRSLDHAARPDELPTLFGRAIHAANSALRERIEAEPELAGMGSTLVALLWSGTSAIVANIGDSRAYVLRTTSGEDLKLIQITEDHVYGNLVADASQVPNLPERLSRFLDGRADGRSPDITSRGLHDGDRLLLCSDGLTAVVPGGLIRDVLASFDDPREAADRLIDLANEQGGPDNVTVIVIDVRDRDADTSTN</sequence>
<dbReference type="Gene3D" id="3.60.40.10">
    <property type="entry name" value="PPM-type phosphatase domain"/>
    <property type="match status" value="1"/>
</dbReference>
<dbReference type="PANTHER" id="PTHR47992">
    <property type="entry name" value="PROTEIN PHOSPHATASE"/>
    <property type="match status" value="1"/>
</dbReference>
<evidence type="ECO:0000313" key="2">
    <source>
        <dbReference type="EMBL" id="GIH22514.1"/>
    </source>
</evidence>
<keyword evidence="3" id="KW-1185">Reference proteome</keyword>
<protein>
    <recommendedName>
        <fullName evidence="1">PPM-type phosphatase domain-containing protein</fullName>
    </recommendedName>
</protein>
<organism evidence="2 3">
    <name type="scientific">Acrocarpospora phusangensis</name>
    <dbReference type="NCBI Taxonomy" id="1070424"/>
    <lineage>
        <taxon>Bacteria</taxon>
        <taxon>Bacillati</taxon>
        <taxon>Actinomycetota</taxon>
        <taxon>Actinomycetes</taxon>
        <taxon>Streptosporangiales</taxon>
        <taxon>Streptosporangiaceae</taxon>
        <taxon>Acrocarpospora</taxon>
    </lineage>
</organism>
<evidence type="ECO:0000259" key="1">
    <source>
        <dbReference type="PROSITE" id="PS51746"/>
    </source>
</evidence>
<accession>A0A919Q525</accession>
<dbReference type="GO" id="GO:0004722">
    <property type="term" value="F:protein serine/threonine phosphatase activity"/>
    <property type="evidence" value="ECO:0007669"/>
    <property type="project" value="InterPro"/>
</dbReference>
<proteinExistence type="predicted"/>
<dbReference type="InterPro" id="IPR036457">
    <property type="entry name" value="PPM-type-like_dom_sf"/>
</dbReference>
<dbReference type="EMBL" id="BOOA01000004">
    <property type="protein sequence ID" value="GIH22514.1"/>
    <property type="molecule type" value="Genomic_DNA"/>
</dbReference>
<name>A0A919Q525_9ACTN</name>
<dbReference type="AlphaFoldDB" id="A0A919Q525"/>
<dbReference type="InterPro" id="IPR001932">
    <property type="entry name" value="PPM-type_phosphatase-like_dom"/>
</dbReference>
<reference evidence="2" key="1">
    <citation type="submission" date="2021-01" db="EMBL/GenBank/DDBJ databases">
        <title>Whole genome shotgun sequence of Acrocarpospora phusangensis NBRC 108782.</title>
        <authorList>
            <person name="Komaki H."/>
            <person name="Tamura T."/>
        </authorList>
    </citation>
    <scope>NUCLEOTIDE SEQUENCE</scope>
    <source>
        <strain evidence="2">NBRC 108782</strain>
    </source>
</reference>
<dbReference type="SUPFAM" id="SSF81606">
    <property type="entry name" value="PP2C-like"/>
    <property type="match status" value="1"/>
</dbReference>
<dbReference type="PROSITE" id="PS51746">
    <property type="entry name" value="PPM_2"/>
    <property type="match status" value="1"/>
</dbReference>
<dbReference type="CDD" id="cd00143">
    <property type="entry name" value="PP2Cc"/>
    <property type="match status" value="1"/>
</dbReference>
<feature type="domain" description="PPM-type phosphatase" evidence="1">
    <location>
        <begin position="6"/>
        <end position="236"/>
    </location>
</feature>
<gene>
    <name evidence="2" type="ORF">Aph01nite_08240</name>
</gene>
<dbReference type="RefSeq" id="WP_204039342.1">
    <property type="nucleotide sequence ID" value="NZ_BOOA01000004.1"/>
</dbReference>
<dbReference type="SMART" id="SM00332">
    <property type="entry name" value="PP2Cc"/>
    <property type="match status" value="1"/>
</dbReference>